<reference evidence="1" key="1">
    <citation type="journal article" date="2020" name="mSystems">
        <title>Genome- and Community-Level Interaction Insights into Carbon Utilization and Element Cycling Functions of Hydrothermarchaeota in Hydrothermal Sediment.</title>
        <authorList>
            <person name="Zhou Z."/>
            <person name="Liu Y."/>
            <person name="Xu W."/>
            <person name="Pan J."/>
            <person name="Luo Z.H."/>
            <person name="Li M."/>
        </authorList>
    </citation>
    <scope>NUCLEOTIDE SEQUENCE [LARGE SCALE GENOMIC DNA]</scope>
    <source>
        <strain evidence="1">SpSt-210</strain>
    </source>
</reference>
<name>A0A831X1U0_9BACT</name>
<dbReference type="EMBL" id="DSIY01000249">
    <property type="protein sequence ID" value="HEG91871.1"/>
    <property type="molecule type" value="Genomic_DNA"/>
</dbReference>
<protein>
    <submittedName>
        <fullName evidence="1">Uncharacterized protein</fullName>
    </submittedName>
</protein>
<proteinExistence type="predicted"/>
<evidence type="ECO:0000313" key="1">
    <source>
        <dbReference type="EMBL" id="HEG91871.1"/>
    </source>
</evidence>
<organism evidence="1">
    <name type="scientific">Thermorudis peleae</name>
    <dbReference type="NCBI Taxonomy" id="1382356"/>
    <lineage>
        <taxon>Bacteria</taxon>
        <taxon>Pseudomonadati</taxon>
        <taxon>Thermomicrobiota</taxon>
        <taxon>Thermomicrobia</taxon>
        <taxon>Thermomicrobia incertae sedis</taxon>
        <taxon>Thermorudis</taxon>
    </lineage>
</organism>
<comment type="caution">
    <text evidence="1">The sequence shown here is derived from an EMBL/GenBank/DDBJ whole genome shotgun (WGS) entry which is preliminary data.</text>
</comment>
<gene>
    <name evidence="1" type="ORF">ENP34_10595</name>
</gene>
<sequence length="149" mass="17595">MESEPGHGSVEPPRERIERLVAEGRMPRAAVEQAERVWQEQLRHGVTMPNGELVRITLDDLYHVIVDSRIWRHPERIERAIAHVFEIRRSHSGRRQAFSRWEEGTKALLASIILEPGNRLWSLHLIDAKRMRRYTRRGGEIIWRLSERP</sequence>
<accession>A0A831X1U0</accession>
<dbReference type="AlphaFoldDB" id="A0A831X1U0"/>